<evidence type="ECO:0000313" key="2">
    <source>
        <dbReference type="EMBL" id="KFA00588.1"/>
    </source>
</evidence>
<dbReference type="AlphaFoldDB" id="A0A836P0M6"/>
<protein>
    <submittedName>
        <fullName evidence="2">Uncharacterized protein</fullName>
    </submittedName>
</protein>
<keyword evidence="1" id="KW-0472">Membrane</keyword>
<feature type="transmembrane region" description="Helical" evidence="1">
    <location>
        <begin position="28"/>
        <end position="52"/>
    </location>
</feature>
<dbReference type="EMBL" id="AKBN01001364">
    <property type="protein sequence ID" value="KFA00588.1"/>
    <property type="molecule type" value="Genomic_DNA"/>
</dbReference>
<proteinExistence type="predicted"/>
<keyword evidence="1" id="KW-1133">Transmembrane helix</keyword>
<reference evidence="2" key="1">
    <citation type="submission" date="2012-05" db="EMBL/GenBank/DDBJ databases">
        <authorList>
            <person name="Studholme D.J."/>
            <person name="Wasukira A."/>
            <person name="Grant M."/>
        </authorList>
    </citation>
    <scope>NUCLEOTIDE SEQUENCE [LARGE SCALE GENOMIC DNA]</scope>
    <source>
        <strain evidence="2">NCPPB 890</strain>
    </source>
</reference>
<name>A0A836P0M6_XANVA</name>
<accession>A0A836P0M6</accession>
<comment type="caution">
    <text evidence="2">The sequence shown here is derived from an EMBL/GenBank/DDBJ whole genome shotgun (WGS) entry which is preliminary data.</text>
</comment>
<gene>
    <name evidence="2" type="ORF">A11K_0121160</name>
</gene>
<evidence type="ECO:0000256" key="1">
    <source>
        <dbReference type="SAM" id="Phobius"/>
    </source>
</evidence>
<organism evidence="2">
    <name type="scientific">Xanthomonas vasicola pv. vasculorum NCPPB 890</name>
    <dbReference type="NCBI Taxonomy" id="1184265"/>
    <lineage>
        <taxon>Bacteria</taxon>
        <taxon>Pseudomonadati</taxon>
        <taxon>Pseudomonadota</taxon>
        <taxon>Gammaproteobacteria</taxon>
        <taxon>Lysobacterales</taxon>
        <taxon>Lysobacteraceae</taxon>
        <taxon>Xanthomonas</taxon>
    </lineage>
</organism>
<sequence>MHMQQRLLQYANAASFTCFRRRYAARRFALIVAYAFIAQAACILSIMCIATVPQRTHASAPLLQHIARTPLTQRHAR</sequence>
<keyword evidence="1" id="KW-0812">Transmembrane</keyword>